<evidence type="ECO:0000259" key="1">
    <source>
        <dbReference type="Pfam" id="PF01712"/>
    </source>
</evidence>
<dbReference type="InterPro" id="IPR031314">
    <property type="entry name" value="DNK_dom"/>
</dbReference>
<dbReference type="PANTHER" id="PTHR10513:SF46">
    <property type="entry name" value="DEOXYGUANOSINE KINASE"/>
    <property type="match status" value="1"/>
</dbReference>
<dbReference type="GO" id="GO:0004136">
    <property type="term" value="F:deoxyadenosine kinase activity"/>
    <property type="evidence" value="ECO:0007669"/>
    <property type="project" value="UniProtKB-EC"/>
</dbReference>
<feature type="domain" description="Deoxynucleoside kinase" evidence="1">
    <location>
        <begin position="5"/>
        <end position="195"/>
    </location>
</feature>
<dbReference type="PANTHER" id="PTHR10513">
    <property type="entry name" value="DEOXYNUCLEOSIDE KINASE"/>
    <property type="match status" value="1"/>
</dbReference>
<dbReference type="CDD" id="cd01673">
    <property type="entry name" value="dNK"/>
    <property type="match status" value="1"/>
</dbReference>
<dbReference type="PIRSF" id="PIRSF000705">
    <property type="entry name" value="DNK"/>
    <property type="match status" value="1"/>
</dbReference>
<dbReference type="EC" id="2.7.1.76" evidence="2"/>
<reference evidence="2" key="1">
    <citation type="submission" date="2016-10" db="EMBL/GenBank/DDBJ databases">
        <authorList>
            <person name="de Groot N.N."/>
        </authorList>
    </citation>
    <scope>NUCLEOTIDE SEQUENCE</scope>
</reference>
<dbReference type="InterPro" id="IPR050566">
    <property type="entry name" value="Deoxyribonucleoside_kinase"/>
</dbReference>
<dbReference type="EMBL" id="FPHJ01000029">
    <property type="protein sequence ID" value="SFV60187.1"/>
    <property type="molecule type" value="Genomic_DNA"/>
</dbReference>
<dbReference type="Gene3D" id="3.40.50.300">
    <property type="entry name" value="P-loop containing nucleotide triphosphate hydrolases"/>
    <property type="match status" value="1"/>
</dbReference>
<dbReference type="InterPro" id="IPR002624">
    <property type="entry name" value="DCK/DGK"/>
</dbReference>
<protein>
    <submittedName>
        <fullName evidence="2">Deoxyadenosine kinase / Deoxyguanosine kinase</fullName>
        <ecNumber evidence="2">2.7.1.113</ecNumber>
        <ecNumber evidence="2">2.7.1.76</ecNumber>
    </submittedName>
</protein>
<dbReference type="GO" id="GO:0005524">
    <property type="term" value="F:ATP binding"/>
    <property type="evidence" value="ECO:0007669"/>
    <property type="project" value="InterPro"/>
</dbReference>
<dbReference type="InterPro" id="IPR027417">
    <property type="entry name" value="P-loop_NTPase"/>
</dbReference>
<keyword evidence="2" id="KW-0418">Kinase</keyword>
<keyword evidence="2" id="KW-0808">Transferase</keyword>
<organism evidence="2">
    <name type="scientific">hydrothermal vent metagenome</name>
    <dbReference type="NCBI Taxonomy" id="652676"/>
    <lineage>
        <taxon>unclassified sequences</taxon>
        <taxon>metagenomes</taxon>
        <taxon>ecological metagenomes</taxon>
    </lineage>
</organism>
<accession>A0A1W1C384</accession>
<dbReference type="GO" id="GO:0004138">
    <property type="term" value="F:deoxyguanosine kinase activity"/>
    <property type="evidence" value="ECO:0007669"/>
    <property type="project" value="UniProtKB-EC"/>
</dbReference>
<name>A0A1W1C384_9ZZZZ</name>
<gene>
    <name evidence="2" type="ORF">MNB_SUP05-5-810</name>
</gene>
<evidence type="ECO:0000313" key="2">
    <source>
        <dbReference type="EMBL" id="SFV60187.1"/>
    </source>
</evidence>
<dbReference type="EC" id="2.7.1.113" evidence="2"/>
<dbReference type="GO" id="GO:0005737">
    <property type="term" value="C:cytoplasm"/>
    <property type="evidence" value="ECO:0007669"/>
    <property type="project" value="TreeGrafter"/>
</dbReference>
<dbReference type="AlphaFoldDB" id="A0A1W1C384"/>
<dbReference type="SUPFAM" id="SSF52540">
    <property type="entry name" value="P-loop containing nucleoside triphosphate hydrolases"/>
    <property type="match status" value="1"/>
</dbReference>
<sequence length="213" mass="25269">MSHYIAIEGVIGVGKTSLAKRLVKDLKAKLYLEPVNKVPSIKSFYKNTKKNALTTQLSFFIQRFEQLESMDFNSLFQKDIIMDYIWQKDEIFAKYTLNSEEFELYQTIKKKLTTEIKKPDLVVYLQAPLEVLIHRIEMRNRDYENNISYDYLNGLYKEYTEFFCHYKETPLLIVNAGAIDWVNNEKDYQILKENILSKPIGRNFLNFEPSQLF</sequence>
<proteinExistence type="predicted"/>
<dbReference type="Pfam" id="PF01712">
    <property type="entry name" value="dNK"/>
    <property type="match status" value="1"/>
</dbReference>